<evidence type="ECO:0000256" key="14">
    <source>
        <dbReference type="ARBA" id="ARBA00044883"/>
    </source>
</evidence>
<comment type="caution">
    <text evidence="16">The sequence shown here is derived from an EMBL/GenBank/DDBJ whole genome shotgun (WGS) entry which is preliminary data.</text>
</comment>
<evidence type="ECO:0000256" key="8">
    <source>
        <dbReference type="ARBA" id="ARBA00022857"/>
    </source>
</evidence>
<evidence type="ECO:0000256" key="1">
    <source>
        <dbReference type="ARBA" id="ARBA00012873"/>
    </source>
</evidence>
<evidence type="ECO:0000256" key="4">
    <source>
        <dbReference type="ARBA" id="ARBA00022516"/>
    </source>
</evidence>
<evidence type="ECO:0000256" key="11">
    <source>
        <dbReference type="ARBA" id="ARBA00023098"/>
    </source>
</evidence>
<evidence type="ECO:0000256" key="5">
    <source>
        <dbReference type="ARBA" id="ARBA00022679"/>
    </source>
</evidence>
<dbReference type="PROSITE" id="PS52004">
    <property type="entry name" value="KS3_2"/>
    <property type="match status" value="1"/>
</dbReference>
<dbReference type="OrthoDB" id="329835at2759"/>
<evidence type="ECO:0000256" key="12">
    <source>
        <dbReference type="ARBA" id="ARBA00023160"/>
    </source>
</evidence>
<dbReference type="Proteomes" id="UP000708208">
    <property type="component" value="Unassembled WGS sequence"/>
</dbReference>
<dbReference type="SMART" id="SM00825">
    <property type="entry name" value="PKS_KS"/>
    <property type="match status" value="1"/>
</dbReference>
<dbReference type="Pfam" id="PF00698">
    <property type="entry name" value="Acyl_transf_1"/>
    <property type="match status" value="1"/>
</dbReference>
<comment type="catalytic activity">
    <reaction evidence="14">
        <text>acetyl-CoA + n malonyl-CoA + 2n NADPH + 2n H(+) = a long-chain fatty acid + (n+1) CoA + n CO2 + 2n NADP(+).</text>
        <dbReference type="EC" id="2.3.1.85"/>
    </reaction>
</comment>
<name>A0A8J2JCR8_9HEXA</name>
<dbReference type="EC" id="2.3.1.85" evidence="1"/>
<keyword evidence="5" id="KW-0808">Transferase</keyword>
<dbReference type="InterPro" id="IPR014031">
    <property type="entry name" value="Ketoacyl_synth_C"/>
</dbReference>
<evidence type="ECO:0000256" key="10">
    <source>
        <dbReference type="ARBA" id="ARBA00023027"/>
    </source>
</evidence>
<dbReference type="InterPro" id="IPR050091">
    <property type="entry name" value="PKS_NRPS_Biosynth_Enz"/>
</dbReference>
<dbReference type="PANTHER" id="PTHR43775:SF7">
    <property type="entry name" value="FATTY ACID SYNTHASE"/>
    <property type="match status" value="1"/>
</dbReference>
<sequence length="531" mass="58106">FLLETTYEAIVDAGINPATIQGTQTGVFLAASEGESCAISKRTGYKINQYAVLGNVLSMLANRLSYNFDFRGPSYVVDTACSTSSVAIQQAIYAIRSGLCDAAVVAGVHTQQDPVSSFCFHHLKMTSPDGKCKVFDATADGYVRAEAVVTIYICKKQFAKRAYATLVHAITNNDGYTEQGITFPSVLQQERVMRQVYEDCGVNPLEVGYIEAHGTGTKVGDPEEIKAITKVFCDGRQGPLLVGSVKSNMGHPETVAGLCALAKVILAHAAGVLPANLHYATPNPDIPSVIDGRVQVVDRNMPFNAKYVGMNSMGFGGTNVHLLVKLLPKMEQTPSWNPATPVILLCSGRTQEAVETFLEKALIHRNNQQFVRLTQELIKHDTPRHDFRGYVIVEQDKMEVQVDKRDSGRSVWFILTGLGSQWAGMSRDLIKYDVFKRSIERSAVALLNNHFDIISLLECGDATKFEDFKNSVVSITTIQIALIDLLESIGIVSDGIIGHSTGEVAAGYADETYNIPHHKNENSQQKGFKYN</sequence>
<reference evidence="16" key="1">
    <citation type="submission" date="2021-06" db="EMBL/GenBank/DDBJ databases">
        <authorList>
            <person name="Hodson N. C."/>
            <person name="Mongue J. A."/>
            <person name="Jaron S. K."/>
        </authorList>
    </citation>
    <scope>NUCLEOTIDE SEQUENCE</scope>
</reference>
<dbReference type="InterPro" id="IPR014030">
    <property type="entry name" value="Ketoacyl_synth_N"/>
</dbReference>
<dbReference type="GO" id="GO:0016491">
    <property type="term" value="F:oxidoreductase activity"/>
    <property type="evidence" value="ECO:0007669"/>
    <property type="project" value="UniProtKB-KW"/>
</dbReference>
<organism evidence="16 17">
    <name type="scientific">Allacma fusca</name>
    <dbReference type="NCBI Taxonomy" id="39272"/>
    <lineage>
        <taxon>Eukaryota</taxon>
        <taxon>Metazoa</taxon>
        <taxon>Ecdysozoa</taxon>
        <taxon>Arthropoda</taxon>
        <taxon>Hexapoda</taxon>
        <taxon>Collembola</taxon>
        <taxon>Symphypleona</taxon>
        <taxon>Sminthuridae</taxon>
        <taxon>Allacma</taxon>
    </lineage>
</organism>
<dbReference type="PANTHER" id="PTHR43775">
    <property type="entry name" value="FATTY ACID SYNTHASE"/>
    <property type="match status" value="1"/>
</dbReference>
<evidence type="ECO:0000256" key="3">
    <source>
        <dbReference type="ARBA" id="ARBA00022450"/>
    </source>
</evidence>
<evidence type="ECO:0000259" key="15">
    <source>
        <dbReference type="PROSITE" id="PS52004"/>
    </source>
</evidence>
<gene>
    <name evidence="16" type="ORF">AFUS01_LOCUS5920</name>
</gene>
<keyword evidence="6" id="KW-0378">Hydrolase</keyword>
<dbReference type="Pfam" id="PF16197">
    <property type="entry name" value="KAsynt_C_assoc"/>
    <property type="match status" value="1"/>
</dbReference>
<dbReference type="AlphaFoldDB" id="A0A8J2JCR8"/>
<proteinExistence type="predicted"/>
<dbReference type="Pfam" id="PF02801">
    <property type="entry name" value="Ketoacyl-synt_C"/>
    <property type="match status" value="1"/>
</dbReference>
<accession>A0A8J2JCR8</accession>
<dbReference type="PROSITE" id="PS00606">
    <property type="entry name" value="KS3_1"/>
    <property type="match status" value="1"/>
</dbReference>
<dbReference type="GO" id="GO:0004315">
    <property type="term" value="F:3-oxoacyl-[acyl-carrier-protein] synthase activity"/>
    <property type="evidence" value="ECO:0007669"/>
    <property type="project" value="InterPro"/>
</dbReference>
<evidence type="ECO:0000256" key="13">
    <source>
        <dbReference type="ARBA" id="ARBA00023268"/>
    </source>
</evidence>
<evidence type="ECO:0000256" key="6">
    <source>
        <dbReference type="ARBA" id="ARBA00022801"/>
    </source>
</evidence>
<dbReference type="EMBL" id="CAJVCH010038300">
    <property type="protein sequence ID" value="CAG7716407.1"/>
    <property type="molecule type" value="Genomic_DNA"/>
</dbReference>
<keyword evidence="7" id="KW-0276">Fatty acid metabolism</keyword>
<dbReference type="InterPro" id="IPR032821">
    <property type="entry name" value="PKS_assoc"/>
</dbReference>
<keyword evidence="10" id="KW-0520">NAD</keyword>
<keyword evidence="8" id="KW-0521">NADP</keyword>
<evidence type="ECO:0000313" key="17">
    <source>
        <dbReference type="Proteomes" id="UP000708208"/>
    </source>
</evidence>
<protein>
    <recommendedName>
        <fullName evidence="2">Fatty acid synthase</fullName>
        <ecNumber evidence="1">2.3.1.85</ecNumber>
    </recommendedName>
</protein>
<evidence type="ECO:0000313" key="16">
    <source>
        <dbReference type="EMBL" id="CAG7716407.1"/>
    </source>
</evidence>
<keyword evidence="13" id="KW-0511">Multifunctional enzyme</keyword>
<dbReference type="InterPro" id="IPR014043">
    <property type="entry name" value="Acyl_transferase_dom"/>
</dbReference>
<keyword evidence="12" id="KW-0275">Fatty acid biosynthesis</keyword>
<dbReference type="Pfam" id="PF00109">
    <property type="entry name" value="ketoacyl-synt"/>
    <property type="match status" value="1"/>
</dbReference>
<dbReference type="GO" id="GO:0006633">
    <property type="term" value="P:fatty acid biosynthetic process"/>
    <property type="evidence" value="ECO:0007669"/>
    <property type="project" value="UniProtKB-KW"/>
</dbReference>
<dbReference type="CDD" id="cd00833">
    <property type="entry name" value="PKS"/>
    <property type="match status" value="1"/>
</dbReference>
<keyword evidence="11" id="KW-0443">Lipid metabolism</keyword>
<evidence type="ECO:0000256" key="2">
    <source>
        <dbReference type="ARBA" id="ARBA00018769"/>
    </source>
</evidence>
<evidence type="ECO:0000256" key="7">
    <source>
        <dbReference type="ARBA" id="ARBA00022832"/>
    </source>
</evidence>
<keyword evidence="3" id="KW-0596">Phosphopantetheine</keyword>
<keyword evidence="17" id="KW-1185">Reference proteome</keyword>
<dbReference type="InterPro" id="IPR020841">
    <property type="entry name" value="PKS_Beta-ketoAc_synthase_dom"/>
</dbReference>
<feature type="non-terminal residue" evidence="16">
    <location>
        <position position="1"/>
    </location>
</feature>
<dbReference type="GO" id="GO:0004312">
    <property type="term" value="F:fatty acid synthase activity"/>
    <property type="evidence" value="ECO:0007669"/>
    <property type="project" value="UniProtKB-EC"/>
</dbReference>
<keyword evidence="9" id="KW-0560">Oxidoreductase</keyword>
<feature type="domain" description="Ketosynthase family 3 (KS3)" evidence="15">
    <location>
        <begin position="1"/>
        <end position="326"/>
    </location>
</feature>
<evidence type="ECO:0000256" key="9">
    <source>
        <dbReference type="ARBA" id="ARBA00023002"/>
    </source>
</evidence>
<dbReference type="GO" id="GO:0016787">
    <property type="term" value="F:hydrolase activity"/>
    <property type="evidence" value="ECO:0007669"/>
    <property type="project" value="UniProtKB-KW"/>
</dbReference>
<keyword evidence="4" id="KW-0444">Lipid biosynthesis</keyword>
<feature type="non-terminal residue" evidence="16">
    <location>
        <position position="531"/>
    </location>
</feature>
<dbReference type="InterPro" id="IPR018201">
    <property type="entry name" value="Ketoacyl_synth_AS"/>
</dbReference>